<name>A0ABU8UZU3_9NEIS</name>
<protein>
    <recommendedName>
        <fullName evidence="3">C2H2-type domain-containing protein</fullName>
    </recommendedName>
</protein>
<keyword evidence="2" id="KW-1185">Reference proteome</keyword>
<dbReference type="EMBL" id="JAVFJF020000010">
    <property type="protein sequence ID" value="MEJ8674436.1"/>
    <property type="molecule type" value="Genomic_DNA"/>
</dbReference>
<reference evidence="1 2" key="1">
    <citation type="submission" date="2023-12" db="EMBL/GenBank/DDBJ databases">
        <title>Evaluation and characterization of a potential secondary metabolite violacein from indigenous Chromobacterium amazonense SAM215.</title>
        <authorList>
            <person name="Tarafdar M.R."/>
            <person name="Abedin S.M."/>
            <person name="Atiqua A."/>
            <person name="Saha A."/>
            <person name="Khan S.N."/>
        </authorList>
    </citation>
    <scope>NUCLEOTIDE SEQUENCE [LARGE SCALE GENOMIC DNA]</scope>
    <source>
        <strain evidence="1 2">SAM215</strain>
    </source>
</reference>
<evidence type="ECO:0008006" key="3">
    <source>
        <dbReference type="Google" id="ProtNLM"/>
    </source>
</evidence>
<comment type="caution">
    <text evidence="1">The sequence shown here is derived from an EMBL/GenBank/DDBJ whole genome shotgun (WGS) entry which is preliminary data.</text>
</comment>
<proteinExistence type="predicted"/>
<evidence type="ECO:0000313" key="1">
    <source>
        <dbReference type="EMBL" id="MEJ8674436.1"/>
    </source>
</evidence>
<sequence length="92" mass="10386">MRYQIRLPNDLRKAMSIARDNISDGTLVEITDPGEHSASFAEMAASQSWDDIVAWKFKCQHCGEEFSLHAETYHGSGGYWEPVRKGAVQKNL</sequence>
<organism evidence="1 2">
    <name type="scientific">Chromobacterium amazonense</name>
    <dbReference type="NCBI Taxonomy" id="1382803"/>
    <lineage>
        <taxon>Bacteria</taxon>
        <taxon>Pseudomonadati</taxon>
        <taxon>Pseudomonadota</taxon>
        <taxon>Betaproteobacteria</taxon>
        <taxon>Neisseriales</taxon>
        <taxon>Chromobacteriaceae</taxon>
        <taxon>Chromobacterium</taxon>
    </lineage>
</organism>
<dbReference type="Proteomes" id="UP001224516">
    <property type="component" value="Unassembled WGS sequence"/>
</dbReference>
<accession>A0ABU8UZU3</accession>
<gene>
    <name evidence="1" type="ORF">QCL97_006830</name>
</gene>
<dbReference type="RefSeq" id="WP_307913670.1">
    <property type="nucleotide sequence ID" value="NZ_JAVFJF020000010.1"/>
</dbReference>
<evidence type="ECO:0000313" key="2">
    <source>
        <dbReference type="Proteomes" id="UP001224516"/>
    </source>
</evidence>